<accession>A0ABT8X6G9</accession>
<dbReference type="Proteomes" id="UP001176891">
    <property type="component" value="Unassembled WGS sequence"/>
</dbReference>
<dbReference type="EMBL" id="JAUOEM010000009">
    <property type="protein sequence ID" value="MDO5989583.1"/>
    <property type="molecule type" value="Genomic_DNA"/>
</dbReference>
<evidence type="ECO:0000256" key="1">
    <source>
        <dbReference type="SAM" id="Phobius"/>
    </source>
</evidence>
<comment type="caution">
    <text evidence="2">The sequence shown here is derived from an EMBL/GenBank/DDBJ whole genome shotgun (WGS) entry which is preliminary data.</text>
</comment>
<dbReference type="RefSeq" id="WP_303284247.1">
    <property type="nucleotide sequence ID" value="NZ_BAABCZ010000001.1"/>
</dbReference>
<feature type="transmembrane region" description="Helical" evidence="1">
    <location>
        <begin position="91"/>
        <end position="113"/>
    </location>
</feature>
<keyword evidence="1" id="KW-1133">Transmembrane helix</keyword>
<proteinExistence type="predicted"/>
<evidence type="ECO:0000313" key="3">
    <source>
        <dbReference type="Proteomes" id="UP001176891"/>
    </source>
</evidence>
<reference evidence="2" key="1">
    <citation type="submission" date="2023-07" db="EMBL/GenBank/DDBJ databases">
        <title>Two novel species in the genus Flavivirga.</title>
        <authorList>
            <person name="Kwon K."/>
        </authorList>
    </citation>
    <scope>NUCLEOTIDE SEQUENCE</scope>
    <source>
        <strain evidence="2">KACC 14157</strain>
    </source>
</reference>
<evidence type="ECO:0000313" key="2">
    <source>
        <dbReference type="EMBL" id="MDO5989583.1"/>
    </source>
</evidence>
<keyword evidence="1" id="KW-0472">Membrane</keyword>
<keyword evidence="1" id="KW-0812">Transmembrane</keyword>
<organism evidence="2 3">
    <name type="scientific">Flavivirga amylovorans</name>
    <dbReference type="NCBI Taxonomy" id="870486"/>
    <lineage>
        <taxon>Bacteria</taxon>
        <taxon>Pseudomonadati</taxon>
        <taxon>Bacteroidota</taxon>
        <taxon>Flavobacteriia</taxon>
        <taxon>Flavobacteriales</taxon>
        <taxon>Flavobacteriaceae</taxon>
        <taxon>Flavivirga</taxon>
    </lineage>
</organism>
<feature type="transmembrane region" description="Helical" evidence="1">
    <location>
        <begin position="21"/>
        <end position="45"/>
    </location>
</feature>
<sequence>MINTLKKEFQNILKVKLNSGRFLFSLALMLELIFGIFILSLALGWQSRIVPSIGSFIASNVTLFSILTIDLILLLYVFYNRVRSKMIIDYCKSYLLLGFAIVILSLIVALWFLNFN</sequence>
<gene>
    <name evidence="2" type="ORF">Q4Q39_19435</name>
</gene>
<keyword evidence="3" id="KW-1185">Reference proteome</keyword>
<protein>
    <submittedName>
        <fullName evidence="2">Uncharacterized protein</fullName>
    </submittedName>
</protein>
<feature type="transmembrane region" description="Helical" evidence="1">
    <location>
        <begin position="57"/>
        <end position="79"/>
    </location>
</feature>
<name>A0ABT8X6G9_9FLAO</name>